<dbReference type="EMBL" id="MVGC01000625">
    <property type="protein sequence ID" value="RJE18099.1"/>
    <property type="molecule type" value="Genomic_DNA"/>
</dbReference>
<keyword evidence="6" id="KW-0805">Transcription regulation</keyword>
<dbReference type="Pfam" id="PF08209">
    <property type="entry name" value="Sgf11"/>
    <property type="match status" value="1"/>
</dbReference>
<dbReference type="GO" id="GO:0008270">
    <property type="term" value="F:zinc ion binding"/>
    <property type="evidence" value="ECO:0007669"/>
    <property type="project" value="UniProtKB-KW"/>
</dbReference>
<keyword evidence="2" id="KW-0479">Metal-binding</keyword>
<evidence type="ECO:0000256" key="11">
    <source>
        <dbReference type="SAM" id="MobiDB-lite"/>
    </source>
</evidence>
<keyword evidence="13" id="KW-1185">Reference proteome</keyword>
<keyword evidence="4" id="KW-0862">Zinc</keyword>
<dbReference type="InterPro" id="IPR013246">
    <property type="entry name" value="SAGA_su_Sgf11"/>
</dbReference>
<reference evidence="13" key="1">
    <citation type="submission" date="2017-02" db="EMBL/GenBank/DDBJ databases">
        <authorList>
            <person name="Tafer H."/>
            <person name="Lopandic K."/>
        </authorList>
    </citation>
    <scope>NUCLEOTIDE SEQUENCE [LARGE SCALE GENOMIC DNA]</scope>
    <source>
        <strain evidence="13">CBS 366.77</strain>
    </source>
</reference>
<evidence type="ECO:0000256" key="8">
    <source>
        <dbReference type="ARBA" id="ARBA00023163"/>
    </source>
</evidence>
<keyword evidence="3" id="KW-0863">Zinc-finger</keyword>
<evidence type="ECO:0000256" key="1">
    <source>
        <dbReference type="ARBA" id="ARBA00004123"/>
    </source>
</evidence>
<accession>A0A3A2Z4X5</accession>
<feature type="compositionally biased region" description="Polar residues" evidence="11">
    <location>
        <begin position="234"/>
        <end position="251"/>
    </location>
</feature>
<dbReference type="Proteomes" id="UP000266188">
    <property type="component" value="Unassembled WGS sequence"/>
</dbReference>
<dbReference type="GO" id="GO:0006325">
    <property type="term" value="P:chromatin organization"/>
    <property type="evidence" value="ECO:0007669"/>
    <property type="project" value="UniProtKB-KW"/>
</dbReference>
<keyword evidence="5" id="KW-0156">Chromatin regulator</keyword>
<evidence type="ECO:0000256" key="5">
    <source>
        <dbReference type="ARBA" id="ARBA00022853"/>
    </source>
</evidence>
<keyword evidence="7 10" id="KW-0010">Activator</keyword>
<feature type="compositionally biased region" description="Basic residues" evidence="11">
    <location>
        <begin position="270"/>
        <end position="282"/>
    </location>
</feature>
<protein>
    <recommendedName>
        <fullName evidence="10">SAGA-associated factor 11</fullName>
    </recommendedName>
</protein>
<evidence type="ECO:0000256" key="4">
    <source>
        <dbReference type="ARBA" id="ARBA00022833"/>
    </source>
</evidence>
<comment type="similarity">
    <text evidence="10">Belongs to the SGF11 family.</text>
</comment>
<gene>
    <name evidence="12" type="ORF">PHISCL_09567</name>
</gene>
<evidence type="ECO:0000313" key="13">
    <source>
        <dbReference type="Proteomes" id="UP000266188"/>
    </source>
</evidence>
<evidence type="ECO:0000256" key="3">
    <source>
        <dbReference type="ARBA" id="ARBA00022771"/>
    </source>
</evidence>
<name>A0A3A2Z4X5_9EURO</name>
<evidence type="ECO:0000313" key="12">
    <source>
        <dbReference type="EMBL" id="RJE18099.1"/>
    </source>
</evidence>
<feature type="compositionally biased region" description="Low complexity" evidence="11">
    <location>
        <begin position="298"/>
        <end position="309"/>
    </location>
</feature>
<feature type="region of interest" description="Disordered" evidence="11">
    <location>
        <begin position="232"/>
        <end position="324"/>
    </location>
</feature>
<feature type="region of interest" description="Disordered" evidence="11">
    <location>
        <begin position="132"/>
        <end position="199"/>
    </location>
</feature>
<dbReference type="AlphaFoldDB" id="A0A3A2Z4X5"/>
<keyword evidence="8" id="KW-0804">Transcription</keyword>
<evidence type="ECO:0000256" key="2">
    <source>
        <dbReference type="ARBA" id="ARBA00022723"/>
    </source>
</evidence>
<dbReference type="STRING" id="2070753.A0A3A2Z4X5"/>
<keyword evidence="9" id="KW-0539">Nucleus</keyword>
<sequence length="324" mass="34873">MAEPNGTRESGKSFPSGTIAKLTSDILDETFYNIIHDIVAKVHRDEKIARMRSAVVLARQKAEEEVQANGNATGVSKPGESNGEEVNNIRVETNGAIFDHGKVYLKGNPLQTTKEIICPECGLQRLLYPTVGAGSRPPPDPFKQYCQNHPFIRKPGHDVHGNPFATDKPNPKKKKQAPAQDTPGSSPPTTPDASFKQGAPEKVSFPTVKCQNCPRYFVVGRLAQHMDRCMGFSGRQTGRNKNCTETGTNPPNAGPPKRPLADEEAPPTPSKKKKYNPKKPTGKKPPPPSSKLKNGFTPDMAADAGPSGDADAKCEANGDGDTNA</sequence>
<comment type="subcellular location">
    <subcellularLocation>
        <location evidence="1 10">Nucleus</location>
    </subcellularLocation>
</comment>
<evidence type="ECO:0000256" key="6">
    <source>
        <dbReference type="ARBA" id="ARBA00023015"/>
    </source>
</evidence>
<evidence type="ECO:0000256" key="10">
    <source>
        <dbReference type="RuleBase" id="RU261113"/>
    </source>
</evidence>
<proteinExistence type="inferred from homology"/>
<dbReference type="GO" id="GO:0070461">
    <property type="term" value="C:SAGA-type complex"/>
    <property type="evidence" value="ECO:0007669"/>
    <property type="project" value="UniProtKB-ARBA"/>
</dbReference>
<comment type="caution">
    <text evidence="12">The sequence shown here is derived from an EMBL/GenBank/DDBJ whole genome shotgun (WGS) entry which is preliminary data.</text>
</comment>
<evidence type="ECO:0000256" key="7">
    <source>
        <dbReference type="ARBA" id="ARBA00023159"/>
    </source>
</evidence>
<organism evidence="12 13">
    <name type="scientific">Aspergillus sclerotialis</name>
    <dbReference type="NCBI Taxonomy" id="2070753"/>
    <lineage>
        <taxon>Eukaryota</taxon>
        <taxon>Fungi</taxon>
        <taxon>Dikarya</taxon>
        <taxon>Ascomycota</taxon>
        <taxon>Pezizomycotina</taxon>
        <taxon>Eurotiomycetes</taxon>
        <taxon>Eurotiomycetidae</taxon>
        <taxon>Eurotiales</taxon>
        <taxon>Aspergillaceae</taxon>
        <taxon>Aspergillus</taxon>
        <taxon>Aspergillus subgen. Polypaecilum</taxon>
    </lineage>
</organism>
<dbReference type="GO" id="GO:0005634">
    <property type="term" value="C:nucleus"/>
    <property type="evidence" value="ECO:0007669"/>
    <property type="project" value="UniProtKB-SubCell"/>
</dbReference>
<evidence type="ECO:0000256" key="9">
    <source>
        <dbReference type="ARBA" id="ARBA00023242"/>
    </source>
</evidence>
<dbReference type="OrthoDB" id="21557at2759"/>